<dbReference type="PANTHER" id="PTHR11040:SF211">
    <property type="entry name" value="ZINC TRANSPORTER ZIP11"/>
    <property type="match status" value="1"/>
</dbReference>
<dbReference type="GO" id="GO:0005385">
    <property type="term" value="F:zinc ion transmembrane transporter activity"/>
    <property type="evidence" value="ECO:0007669"/>
    <property type="project" value="TreeGrafter"/>
</dbReference>
<comment type="caution">
    <text evidence="6">The sequence shown here is derived from an EMBL/GenBank/DDBJ whole genome shotgun (WGS) entry which is preliminary data.</text>
</comment>
<dbReference type="GO" id="GO:0005886">
    <property type="term" value="C:plasma membrane"/>
    <property type="evidence" value="ECO:0007669"/>
    <property type="project" value="UniProtKB-SubCell"/>
</dbReference>
<organism evidence="6 7">
    <name type="scientific">Microbacterium kyungheense</name>
    <dbReference type="NCBI Taxonomy" id="1263636"/>
    <lineage>
        <taxon>Bacteria</taxon>
        <taxon>Bacillati</taxon>
        <taxon>Actinomycetota</taxon>
        <taxon>Actinomycetes</taxon>
        <taxon>Micrococcales</taxon>
        <taxon>Microbacteriaceae</taxon>
        <taxon>Microbacterium</taxon>
    </lineage>
</organism>
<feature type="transmembrane region" description="Helical" evidence="5">
    <location>
        <begin position="110"/>
        <end position="129"/>
    </location>
</feature>
<feature type="transmembrane region" description="Helical" evidence="5">
    <location>
        <begin position="6"/>
        <end position="27"/>
    </location>
</feature>
<sequence>MEGLWLAALSGLIGGGTLLVGAGVAWFVDIPQRVVAGIMALGAGVLISTLAFELVEEAADDGGLVPTTVGFLGGAILYIVADQLISRPRKRKPVAGVDGDGSANIVARRAGGAGVAGGAGLVIAVGALIDGIPESIVMGLSVLQGGISIPIVAAIAISNFPEGLGSTAALKRGGSSGRYVALLWCGIALVTVVASVLGFVAFQSASPSLIALITTIAAGGLLAMVCNTMIPEAFDEQHALTGLWATIGFLGAFLLHELAG</sequence>
<name>A0A543F179_9MICO</name>
<feature type="transmembrane region" description="Helical" evidence="5">
    <location>
        <begin position="34"/>
        <end position="52"/>
    </location>
</feature>
<dbReference type="OrthoDB" id="1145132at2"/>
<feature type="transmembrane region" description="Helical" evidence="5">
    <location>
        <begin position="64"/>
        <end position="81"/>
    </location>
</feature>
<evidence type="ECO:0000256" key="1">
    <source>
        <dbReference type="ARBA" id="ARBA00004651"/>
    </source>
</evidence>
<proteinExistence type="inferred from homology"/>
<gene>
    <name evidence="6" type="ORF">FB391_1623</name>
</gene>
<evidence type="ECO:0000313" key="6">
    <source>
        <dbReference type="EMBL" id="TQM27597.1"/>
    </source>
</evidence>
<keyword evidence="5" id="KW-0472">Membrane</keyword>
<evidence type="ECO:0000256" key="4">
    <source>
        <dbReference type="ARBA" id="ARBA00022833"/>
    </source>
</evidence>
<feature type="transmembrane region" description="Helical" evidence="5">
    <location>
        <begin position="179"/>
        <end position="202"/>
    </location>
</feature>
<evidence type="ECO:0000313" key="7">
    <source>
        <dbReference type="Proteomes" id="UP000320235"/>
    </source>
</evidence>
<keyword evidence="3" id="KW-1003">Cell membrane</keyword>
<dbReference type="RefSeq" id="WP_141893933.1">
    <property type="nucleotide sequence ID" value="NZ_BAABLH010000004.1"/>
</dbReference>
<dbReference type="EMBL" id="VFPE01000002">
    <property type="protein sequence ID" value="TQM27597.1"/>
    <property type="molecule type" value="Genomic_DNA"/>
</dbReference>
<reference evidence="6 7" key="1">
    <citation type="submission" date="2019-06" db="EMBL/GenBank/DDBJ databases">
        <title>Sequencing the genomes of 1000 actinobacteria strains.</title>
        <authorList>
            <person name="Klenk H.-P."/>
        </authorList>
    </citation>
    <scope>NUCLEOTIDE SEQUENCE [LARGE SCALE GENOMIC DNA]</scope>
    <source>
        <strain evidence="6 7">DSM 105492</strain>
    </source>
</reference>
<keyword evidence="5" id="KW-0812">Transmembrane</keyword>
<dbReference type="Proteomes" id="UP000320235">
    <property type="component" value="Unassembled WGS sequence"/>
</dbReference>
<dbReference type="PANTHER" id="PTHR11040">
    <property type="entry name" value="ZINC/IRON TRANSPORTER"/>
    <property type="match status" value="1"/>
</dbReference>
<keyword evidence="5" id="KW-1133">Transmembrane helix</keyword>
<comment type="subcellular location">
    <subcellularLocation>
        <location evidence="1">Cell membrane</location>
        <topology evidence="1">Multi-pass membrane protein</topology>
    </subcellularLocation>
</comment>
<evidence type="ECO:0000256" key="2">
    <source>
        <dbReference type="ARBA" id="ARBA00006939"/>
    </source>
</evidence>
<feature type="transmembrane region" description="Helical" evidence="5">
    <location>
        <begin position="135"/>
        <end position="158"/>
    </location>
</feature>
<evidence type="ECO:0000256" key="3">
    <source>
        <dbReference type="ARBA" id="ARBA00022475"/>
    </source>
</evidence>
<evidence type="ECO:0000256" key="5">
    <source>
        <dbReference type="SAM" id="Phobius"/>
    </source>
</evidence>
<accession>A0A543F179</accession>
<keyword evidence="7" id="KW-1185">Reference proteome</keyword>
<keyword evidence="4" id="KW-0862">Zinc</keyword>
<feature type="transmembrane region" description="Helical" evidence="5">
    <location>
        <begin position="208"/>
        <end position="226"/>
    </location>
</feature>
<feature type="transmembrane region" description="Helical" evidence="5">
    <location>
        <begin position="238"/>
        <end position="256"/>
    </location>
</feature>
<protein>
    <submittedName>
        <fullName evidence="6">ZIP family zinc transporter</fullName>
    </submittedName>
</protein>
<comment type="similarity">
    <text evidence="2">Belongs to the ZIP transporter (TC 2.A.5) family.</text>
</comment>
<dbReference type="AlphaFoldDB" id="A0A543F179"/>